<dbReference type="InterPro" id="IPR036148">
    <property type="entry name" value="MmgE/PrpD_sf"/>
</dbReference>
<evidence type="ECO:0000256" key="1">
    <source>
        <dbReference type="ARBA" id="ARBA00006174"/>
    </source>
</evidence>
<protein>
    <submittedName>
        <fullName evidence="4">MmgE/PrpD family protein</fullName>
    </submittedName>
</protein>
<comment type="caution">
    <text evidence="4">The sequence shown here is derived from an EMBL/GenBank/DDBJ whole genome shotgun (WGS) entry which is preliminary data.</text>
</comment>
<dbReference type="Pfam" id="PF03972">
    <property type="entry name" value="MmgE_PrpD_N"/>
    <property type="match status" value="1"/>
</dbReference>
<dbReference type="EMBL" id="BAABJO010000014">
    <property type="protein sequence ID" value="GAA5125845.1"/>
    <property type="molecule type" value="Genomic_DNA"/>
</dbReference>
<dbReference type="InterPro" id="IPR045336">
    <property type="entry name" value="MmgE_PrpD_N"/>
</dbReference>
<evidence type="ECO:0000259" key="2">
    <source>
        <dbReference type="Pfam" id="PF03972"/>
    </source>
</evidence>
<name>A0ABP9NLC8_9PSEU</name>
<dbReference type="InterPro" id="IPR042183">
    <property type="entry name" value="MmgE/PrpD_sf_1"/>
</dbReference>
<feature type="domain" description="MmgE/PrpD C-terminal" evidence="3">
    <location>
        <begin position="271"/>
        <end position="432"/>
    </location>
</feature>
<dbReference type="PANTHER" id="PTHR16943:SF8">
    <property type="entry name" value="2-METHYLCITRATE DEHYDRATASE"/>
    <property type="match status" value="1"/>
</dbReference>
<dbReference type="SUPFAM" id="SSF103378">
    <property type="entry name" value="2-methylcitrate dehydratase PrpD"/>
    <property type="match status" value="1"/>
</dbReference>
<evidence type="ECO:0000259" key="3">
    <source>
        <dbReference type="Pfam" id="PF19305"/>
    </source>
</evidence>
<dbReference type="Pfam" id="PF19305">
    <property type="entry name" value="MmgE_PrpD_C"/>
    <property type="match status" value="1"/>
</dbReference>
<dbReference type="InterPro" id="IPR042188">
    <property type="entry name" value="MmgE/PrpD_sf_2"/>
</dbReference>
<proteinExistence type="inferred from homology"/>
<evidence type="ECO:0000313" key="5">
    <source>
        <dbReference type="Proteomes" id="UP001500804"/>
    </source>
</evidence>
<feature type="domain" description="MmgE/PrpD N-terminal" evidence="2">
    <location>
        <begin position="8"/>
        <end position="246"/>
    </location>
</feature>
<comment type="similarity">
    <text evidence="1">Belongs to the PrpD family.</text>
</comment>
<dbReference type="RefSeq" id="WP_345606790.1">
    <property type="nucleotide sequence ID" value="NZ_BAABJO010000014.1"/>
</dbReference>
<organism evidence="4 5">
    <name type="scientific">Pseudonocardia adelaidensis</name>
    <dbReference type="NCBI Taxonomy" id="648754"/>
    <lineage>
        <taxon>Bacteria</taxon>
        <taxon>Bacillati</taxon>
        <taxon>Actinomycetota</taxon>
        <taxon>Actinomycetes</taxon>
        <taxon>Pseudonocardiales</taxon>
        <taxon>Pseudonocardiaceae</taxon>
        <taxon>Pseudonocardia</taxon>
    </lineage>
</organism>
<evidence type="ECO:0000313" key="4">
    <source>
        <dbReference type="EMBL" id="GAA5125845.1"/>
    </source>
</evidence>
<dbReference type="Gene3D" id="1.10.4100.10">
    <property type="entry name" value="2-methylcitrate dehydratase PrpD"/>
    <property type="match status" value="1"/>
</dbReference>
<dbReference type="Proteomes" id="UP001500804">
    <property type="component" value="Unassembled WGS sequence"/>
</dbReference>
<accession>A0ABP9NLC8</accession>
<keyword evidence="5" id="KW-1185">Reference proteome</keyword>
<gene>
    <name evidence="4" type="ORF">GCM10023320_40800</name>
</gene>
<dbReference type="InterPro" id="IPR045337">
    <property type="entry name" value="MmgE_PrpD_C"/>
</dbReference>
<reference evidence="5" key="1">
    <citation type="journal article" date="2019" name="Int. J. Syst. Evol. Microbiol.">
        <title>The Global Catalogue of Microorganisms (GCM) 10K type strain sequencing project: providing services to taxonomists for standard genome sequencing and annotation.</title>
        <authorList>
            <consortium name="The Broad Institute Genomics Platform"/>
            <consortium name="The Broad Institute Genome Sequencing Center for Infectious Disease"/>
            <person name="Wu L."/>
            <person name="Ma J."/>
        </authorList>
    </citation>
    <scope>NUCLEOTIDE SEQUENCE [LARGE SCALE GENOMIC DNA]</scope>
    <source>
        <strain evidence="5">JCM 18302</strain>
    </source>
</reference>
<dbReference type="InterPro" id="IPR005656">
    <property type="entry name" value="MmgE_PrpD"/>
</dbReference>
<sequence>MTESPTARIAEYAAGTAYDRLPHEVVDRAKIIVFDELACAVLGRELDPGVLVAAYVARSGGAPESTVLGTADRLPAPLAALANGTAGHADEFDGVHVTGGHPGAVIVPAAFATAERLRRGGAELINAVVLGYDVGTRLVDAVGGAGRIASVHHLHSDFLHAYGAASAAARLLGLDAGRHRHAAALTAGHAIGLRALFGEDRHISKALANGQAAAAGVTGAFMAEAGLEGNDSVLEAPGGVLDAWADPARRDRVTRGLGDDHAVLGAHVKFYSAGYPIHAPVEAALRIVADTGIATADIDAVVVHLPARTADIVDGRRMPTINLQHMLGVALVAGGLGFEDAHSEPLRRDPRVAALAARVSIERHPGIDEAPPYARGATVDVVTGDGSRHSVRIEHPRGHAHRGPVTWDDLDGKWRELLGSRIGPGRYAEALTAAKDLERVDDVSVLASLLTRRDQP</sequence>
<dbReference type="Gene3D" id="3.30.1330.120">
    <property type="entry name" value="2-methylcitrate dehydratase PrpD"/>
    <property type="match status" value="1"/>
</dbReference>
<dbReference type="PANTHER" id="PTHR16943">
    <property type="entry name" value="2-METHYLCITRATE DEHYDRATASE-RELATED"/>
    <property type="match status" value="1"/>
</dbReference>